<sequence>MTAVTAIFPPDLHFVDQVFQVSVTPGSKLKLLPSGNTYIIAIEGCGARIFDSWLTGIIAIPPSDAMICIETVDQTKLLIAKCHGLTAFNISQALGADHKNPFTVVSQKFIKEYPSKKIEDSFYKILSGLKIPEHTPDLYIILKYIERLRGKVSINEIIDRYCISTRKLQVAFNAYLFTSVSLYIRKVAYYYSMIDLIKGADISSTIGGHGFNNETQFWKTAAGINQDFVSHSKIFLTQLSEELIIIQDDGCVYA</sequence>
<accession>A0A1W6MIV5</accession>
<organism evidence="1 2">
    <name type="scientific">Nonlabens spongiae</name>
    <dbReference type="NCBI Taxonomy" id="331648"/>
    <lineage>
        <taxon>Bacteria</taxon>
        <taxon>Pseudomonadati</taxon>
        <taxon>Bacteroidota</taxon>
        <taxon>Flavobacteriia</taxon>
        <taxon>Flavobacteriales</taxon>
        <taxon>Flavobacteriaceae</taxon>
        <taxon>Nonlabens</taxon>
    </lineage>
</organism>
<dbReference type="STRING" id="331648.BST97_05765"/>
<dbReference type="Proteomes" id="UP000193431">
    <property type="component" value="Chromosome"/>
</dbReference>
<reference evidence="1 2" key="1">
    <citation type="submission" date="2016-11" db="EMBL/GenBank/DDBJ databases">
        <title>Trade-off between light-utilization and light-protection in marine flavobacteria.</title>
        <authorList>
            <person name="Kumagai Y."/>
        </authorList>
    </citation>
    <scope>NUCLEOTIDE SEQUENCE [LARGE SCALE GENOMIC DNA]</scope>
    <source>
        <strain evidence="1 2">JCM 13191</strain>
    </source>
</reference>
<protein>
    <submittedName>
        <fullName evidence="1">Uncharacterized protein</fullName>
    </submittedName>
</protein>
<dbReference type="AlphaFoldDB" id="A0A1W6MIV5"/>
<evidence type="ECO:0000313" key="1">
    <source>
        <dbReference type="EMBL" id="ARN77531.1"/>
    </source>
</evidence>
<name>A0A1W6MIV5_9FLAO</name>
<dbReference type="RefSeq" id="WP_085766333.1">
    <property type="nucleotide sequence ID" value="NZ_CP019344.1"/>
</dbReference>
<gene>
    <name evidence="1" type="ORF">BST97_05765</name>
</gene>
<dbReference type="EMBL" id="CP019344">
    <property type="protein sequence ID" value="ARN77531.1"/>
    <property type="molecule type" value="Genomic_DNA"/>
</dbReference>
<keyword evidence="2" id="KW-1185">Reference proteome</keyword>
<proteinExistence type="predicted"/>
<evidence type="ECO:0000313" key="2">
    <source>
        <dbReference type="Proteomes" id="UP000193431"/>
    </source>
</evidence>